<protein>
    <submittedName>
        <fullName evidence="1">Uncharacterized protein</fullName>
    </submittedName>
</protein>
<reference evidence="1" key="1">
    <citation type="journal article" date="2021" name="Proc. Natl. Acad. Sci. U.S.A.">
        <title>A Catalog of Tens of Thousands of Viruses from Human Metagenomes Reveals Hidden Associations with Chronic Diseases.</title>
        <authorList>
            <person name="Tisza M.J."/>
            <person name="Buck C.B."/>
        </authorList>
    </citation>
    <scope>NUCLEOTIDE SEQUENCE</scope>
    <source>
        <strain evidence="1">Ct1Js5</strain>
    </source>
</reference>
<name>A0A8S5M9C3_9CAUD</name>
<dbReference type="EMBL" id="BK014852">
    <property type="protein sequence ID" value="DAD78846.1"/>
    <property type="molecule type" value="Genomic_DNA"/>
</dbReference>
<sequence>MYFITEKNSKTGEKFQKIDDKLRACFDTQKALADKYGFTSWREALWKVAGGISSVIFPENTIVDSKIWKEVRNGEYMPKLNTKKGKAIQADFDQAITVRKSELNACIGWNEGFNQSIGFSSSNDNYFGFIIDDDWTDIIIPNDCAEITATKYRELFKK</sequence>
<proteinExistence type="predicted"/>
<evidence type="ECO:0000313" key="1">
    <source>
        <dbReference type="EMBL" id="DAD78846.1"/>
    </source>
</evidence>
<accession>A0A8S5M9C3</accession>
<organism evidence="1">
    <name type="scientific">Myoviridae sp. ct1Js5</name>
    <dbReference type="NCBI Taxonomy" id="2826601"/>
    <lineage>
        <taxon>Viruses</taxon>
        <taxon>Duplodnaviria</taxon>
        <taxon>Heunggongvirae</taxon>
        <taxon>Uroviricota</taxon>
        <taxon>Caudoviricetes</taxon>
    </lineage>
</organism>